<dbReference type="AlphaFoldDB" id="A0A0W0WN82"/>
<dbReference type="PATRIC" id="fig|45070.6.peg.2210"/>
<dbReference type="RefSeq" id="WP_058505110.1">
    <property type="nucleotide sequence ID" value="NZ_CAAAIF010000012.1"/>
</dbReference>
<gene>
    <name evidence="1" type="ORF">Lnau_2096</name>
</gene>
<comment type="caution">
    <text evidence="1">The sequence shown here is derived from an EMBL/GenBank/DDBJ whole genome shotgun (WGS) entry which is preliminary data.</text>
</comment>
<organism evidence="1 2">
    <name type="scientific">Legionella nautarum</name>
    <dbReference type="NCBI Taxonomy" id="45070"/>
    <lineage>
        <taxon>Bacteria</taxon>
        <taxon>Pseudomonadati</taxon>
        <taxon>Pseudomonadota</taxon>
        <taxon>Gammaproteobacteria</taxon>
        <taxon>Legionellales</taxon>
        <taxon>Legionellaceae</taxon>
        <taxon>Legionella</taxon>
    </lineage>
</organism>
<dbReference type="OrthoDB" id="5649614at2"/>
<dbReference type="EMBL" id="LNYO01000021">
    <property type="protein sequence ID" value="KTD33804.1"/>
    <property type="molecule type" value="Genomic_DNA"/>
</dbReference>
<reference evidence="1 2" key="1">
    <citation type="submission" date="2015-11" db="EMBL/GenBank/DDBJ databases">
        <title>Genomic analysis of 38 Legionella species identifies large and diverse effector repertoires.</title>
        <authorList>
            <person name="Burstein D."/>
            <person name="Amaro F."/>
            <person name="Zusman T."/>
            <person name="Lifshitz Z."/>
            <person name="Cohen O."/>
            <person name="Gilbert J.A."/>
            <person name="Pupko T."/>
            <person name="Shuman H.A."/>
            <person name="Segal G."/>
        </authorList>
    </citation>
    <scope>NUCLEOTIDE SEQUENCE [LARGE SCALE GENOMIC DNA]</scope>
    <source>
        <strain evidence="1 2">ATCC 49506</strain>
    </source>
</reference>
<sequence>MSKFLTIKQEISYESPKKEFRVHVDPTYLMNRENFALVRRILEEVFEGEEVDIKIIQLDDQQALKDFDGTTNSFGNDRDQRGKEVCIYLPSILEGNKHNIEHLKKLMLTLWYKLQQANVPLHSFTPPGDKAIRMESFSTPFSFTFTTAPKEWQKRHGILFKDCEHNNDFYDPNHPLHHIQFSAKNIRAYGLQFDKAKAKAAHIKYLKDHFKSSLEQLLESIDFIRSHERSFAKNDEDKFNFNFELLTIKEGIEKIQQEYNEEIGQINLLIEEDEKCERRGAARTRAIEKLQELVGILKAFPHHEDSDFTAYEEISLLLNDSLLNREDLSFLNEELEKKLSERLDIHIKGLIEDFRGLEGIINPRLQDSYERIIEDIETITANNPCEAQKIFRRFVFLNREANYIDEETKNISQLCQTAVGNYTQDRPFTLGYFSRFFDNERGRIRAQTFRDLFAEYSEDQAVLDLLIYSLLASNNGTYLKYNIAASLGYASTNEARAIYEIKVKEHLAENNNHSIGQLNNEVIEPIVNATNNKKDSQDKTIVNALEIYKNRLIADKTIEIINPSFS</sequence>
<name>A0A0W0WN82_9GAMM</name>
<protein>
    <submittedName>
        <fullName evidence="1">Uncharacterized protein</fullName>
    </submittedName>
</protein>
<dbReference type="Proteomes" id="UP000054725">
    <property type="component" value="Unassembled WGS sequence"/>
</dbReference>
<proteinExistence type="predicted"/>
<evidence type="ECO:0000313" key="1">
    <source>
        <dbReference type="EMBL" id="KTD33804.1"/>
    </source>
</evidence>
<evidence type="ECO:0000313" key="2">
    <source>
        <dbReference type="Proteomes" id="UP000054725"/>
    </source>
</evidence>
<keyword evidence="2" id="KW-1185">Reference proteome</keyword>
<accession>A0A0W0WN82</accession>